<organism evidence="1 2">
    <name type="scientific">Rotaria sordida</name>
    <dbReference type="NCBI Taxonomy" id="392033"/>
    <lineage>
        <taxon>Eukaryota</taxon>
        <taxon>Metazoa</taxon>
        <taxon>Spiralia</taxon>
        <taxon>Gnathifera</taxon>
        <taxon>Rotifera</taxon>
        <taxon>Eurotatoria</taxon>
        <taxon>Bdelloidea</taxon>
        <taxon>Philodinida</taxon>
        <taxon>Philodinidae</taxon>
        <taxon>Rotaria</taxon>
    </lineage>
</organism>
<dbReference type="Proteomes" id="UP000663864">
    <property type="component" value="Unassembled WGS sequence"/>
</dbReference>
<comment type="caution">
    <text evidence="1">The sequence shown here is derived from an EMBL/GenBank/DDBJ whole genome shotgun (WGS) entry which is preliminary data.</text>
</comment>
<dbReference type="EMBL" id="CAJNOT010001907">
    <property type="protein sequence ID" value="CAF1262545.1"/>
    <property type="molecule type" value="Genomic_DNA"/>
</dbReference>
<accession>A0A815AVN2</accession>
<evidence type="ECO:0000313" key="2">
    <source>
        <dbReference type="Proteomes" id="UP000663864"/>
    </source>
</evidence>
<sequence length="329" mass="37681">MISVENSSGEEEDTILCDTSQPAVNLLSIDYLATDCASLNTRNDSVLELRIGECNQNFEEQKLDEHEINIEDLIDQMEANNFNRKTALYSGSPIPIYEACVRLINLTQLLNVDKSKTQILLQEIRYFFPTDCRLSKTVFKLFEITNNMNIPRVSTHCVKCGAILIKSNEKTCSPNCIHNGQYRSYGKIAELTIMNIEYEAQRAAGHYVDLINGYSIYVKQLVPCDIINGRVHRDLPNDGNHRNITIILYGDNAPIVTVNMCLQVNSMYNMNIESCLRKILSQIDDEYKMHLRSLCFCVPTAEDETIKILQTMISDEELLINYRVKRERD</sequence>
<proteinExistence type="predicted"/>
<reference evidence="1" key="1">
    <citation type="submission" date="2021-02" db="EMBL/GenBank/DDBJ databases">
        <authorList>
            <person name="Nowell W R."/>
        </authorList>
    </citation>
    <scope>NUCLEOTIDE SEQUENCE</scope>
</reference>
<evidence type="ECO:0000313" key="1">
    <source>
        <dbReference type="EMBL" id="CAF1262545.1"/>
    </source>
</evidence>
<protein>
    <submittedName>
        <fullName evidence="1">Uncharacterized protein</fullName>
    </submittedName>
</protein>
<name>A0A815AVN2_9BILA</name>
<dbReference type="AlphaFoldDB" id="A0A815AVN2"/>
<gene>
    <name evidence="1" type="ORF">ZHD862_LOCUS25982</name>
</gene>